<dbReference type="EMBL" id="AFZZ01000223">
    <property type="protein sequence ID" value="EHJ36921.1"/>
    <property type="molecule type" value="Genomic_DNA"/>
</dbReference>
<dbReference type="RefSeq" id="WP_007902499.1">
    <property type="nucleotide sequence ID" value="NZ_JH379462.1"/>
</dbReference>
<name>G6B144_9BACT</name>
<dbReference type="GeneID" id="78338588"/>
<gene>
    <name evidence="1" type="ORF">HMPREF0673_02614</name>
</gene>
<comment type="caution">
    <text evidence="1">The sequence shown here is derived from an EMBL/GenBank/DDBJ whole genome shotgun (WGS) entry which is preliminary data.</text>
</comment>
<accession>G6B144</accession>
<dbReference type="Proteomes" id="UP000004407">
    <property type="component" value="Unassembled WGS sequence"/>
</dbReference>
<feature type="non-terminal residue" evidence="1">
    <location>
        <position position="1"/>
    </location>
</feature>
<proteinExistence type="predicted"/>
<dbReference type="HOGENOM" id="CLU_1869486_0_0_10"/>
<evidence type="ECO:0000313" key="2">
    <source>
        <dbReference type="Proteomes" id="UP000004407"/>
    </source>
</evidence>
<evidence type="ECO:0000313" key="1">
    <source>
        <dbReference type="EMBL" id="EHJ36921.1"/>
    </source>
</evidence>
<reference evidence="1 2" key="1">
    <citation type="submission" date="2011-08" db="EMBL/GenBank/DDBJ databases">
        <authorList>
            <person name="Weinstock G."/>
            <person name="Sodergren E."/>
            <person name="Clifton S."/>
            <person name="Fulton L."/>
            <person name="Fulton B."/>
            <person name="Courtney L."/>
            <person name="Fronick C."/>
            <person name="Harrison M."/>
            <person name="Strong C."/>
            <person name="Farmer C."/>
            <person name="Delahaunty K."/>
            <person name="Markovic C."/>
            <person name="Hall O."/>
            <person name="Minx P."/>
            <person name="Tomlinson C."/>
            <person name="Mitreva M."/>
            <person name="Hou S."/>
            <person name="Chen J."/>
            <person name="Wollam A."/>
            <person name="Pepin K.H."/>
            <person name="Johnson M."/>
            <person name="Bhonagiri V."/>
            <person name="Zhang X."/>
            <person name="Suruliraj S."/>
            <person name="Warren W."/>
            <person name="Chinwalla A."/>
            <person name="Mardis E.R."/>
            <person name="Wilson R.K."/>
        </authorList>
    </citation>
    <scope>NUCLEOTIDE SEQUENCE [LARGE SCALE GENOMIC DNA]</scope>
    <source>
        <strain evidence="1 2">DSM 18206</strain>
    </source>
</reference>
<protein>
    <submittedName>
        <fullName evidence="1">Uncharacterized protein</fullName>
    </submittedName>
</protein>
<dbReference type="AlphaFoldDB" id="G6B144"/>
<feature type="non-terminal residue" evidence="1">
    <location>
        <position position="136"/>
    </location>
</feature>
<sequence>TNITILPQIAQNPQNLLADKSLPQIAQIFTEVFRGCSSLCCTNKAIGHQHYNSPTEHAEHTETTGGEEKSVYICEIRGRLFSARSFCVFCEIRGRISSTRNFCEFREFRGRTCANKLGMGSVEGIRRAAWVWQGCH</sequence>
<organism evidence="1 2">
    <name type="scientific">Leyella stercorea DSM 18206</name>
    <dbReference type="NCBI Taxonomy" id="1002367"/>
    <lineage>
        <taxon>Bacteria</taxon>
        <taxon>Pseudomonadati</taxon>
        <taxon>Bacteroidota</taxon>
        <taxon>Bacteroidia</taxon>
        <taxon>Bacteroidales</taxon>
        <taxon>Prevotellaceae</taxon>
        <taxon>Leyella</taxon>
    </lineage>
</organism>